<dbReference type="SUPFAM" id="SSF54495">
    <property type="entry name" value="UBC-like"/>
    <property type="match status" value="1"/>
</dbReference>
<dbReference type="PROSITE" id="PS00183">
    <property type="entry name" value="UBC_1"/>
    <property type="match status" value="1"/>
</dbReference>
<dbReference type="GO" id="GO:0005524">
    <property type="term" value="F:ATP binding"/>
    <property type="evidence" value="ECO:0007669"/>
    <property type="project" value="UniProtKB-UniRule"/>
</dbReference>
<dbReference type="Gene3D" id="3.10.110.10">
    <property type="entry name" value="Ubiquitin Conjugating Enzyme"/>
    <property type="match status" value="1"/>
</dbReference>
<keyword evidence="8" id="KW-1185">Reference proteome</keyword>
<evidence type="ECO:0000256" key="1">
    <source>
        <dbReference type="ARBA" id="ARBA00022679"/>
    </source>
</evidence>
<dbReference type="Proteomes" id="UP000886653">
    <property type="component" value="Unassembled WGS sequence"/>
</dbReference>
<dbReference type="AlphaFoldDB" id="A0A9P6NAS3"/>
<dbReference type="PROSITE" id="PS50127">
    <property type="entry name" value="UBC_2"/>
    <property type="match status" value="1"/>
</dbReference>
<evidence type="ECO:0000256" key="4">
    <source>
        <dbReference type="RuleBase" id="RU362109"/>
    </source>
</evidence>
<keyword evidence="4" id="KW-0067">ATP-binding</keyword>
<evidence type="ECO:0000256" key="2">
    <source>
        <dbReference type="ARBA" id="ARBA00022786"/>
    </source>
</evidence>
<feature type="region of interest" description="Disordered" evidence="5">
    <location>
        <begin position="1"/>
        <end position="31"/>
    </location>
</feature>
<dbReference type="InterPro" id="IPR016135">
    <property type="entry name" value="UBQ-conjugating_enzyme/RWD"/>
</dbReference>
<comment type="similarity">
    <text evidence="4">Belongs to the ubiquitin-conjugating enzyme family.</text>
</comment>
<keyword evidence="4" id="KW-0547">Nucleotide-binding</keyword>
<evidence type="ECO:0000259" key="6">
    <source>
        <dbReference type="PROSITE" id="PS50127"/>
    </source>
</evidence>
<dbReference type="InterPro" id="IPR000608">
    <property type="entry name" value="UBC"/>
</dbReference>
<dbReference type="CDD" id="cd23791">
    <property type="entry name" value="UBCc_UBE2C"/>
    <property type="match status" value="1"/>
</dbReference>
<evidence type="ECO:0000313" key="7">
    <source>
        <dbReference type="EMBL" id="KAG0142167.1"/>
    </source>
</evidence>
<evidence type="ECO:0000256" key="3">
    <source>
        <dbReference type="PROSITE-ProRule" id="PRU10133"/>
    </source>
</evidence>
<comment type="caution">
    <text evidence="7">The sequence shown here is derived from an EMBL/GenBank/DDBJ whole genome shotgun (WGS) entry which is preliminary data.</text>
</comment>
<sequence length="181" mass="19713">MASSSATNPTSASPASPMRSEFKNAPSTPAVQLGSNVTKRLSSELMTLMMSESPGISAFPVGDDLTKWTGTLTGPSGTVYDQLTFKISLNFPSNYPFNPPIVKFESPCYHPNVDTHGNICLDILKEKWSAVLSVQTVLISVQSLFGEPNNDSPLNVEAADLWDNEPEFKIRLLQTYKPISD</sequence>
<organism evidence="7 8">
    <name type="scientific">Cronartium quercuum f. sp. fusiforme G11</name>
    <dbReference type="NCBI Taxonomy" id="708437"/>
    <lineage>
        <taxon>Eukaryota</taxon>
        <taxon>Fungi</taxon>
        <taxon>Dikarya</taxon>
        <taxon>Basidiomycota</taxon>
        <taxon>Pucciniomycotina</taxon>
        <taxon>Pucciniomycetes</taxon>
        <taxon>Pucciniales</taxon>
        <taxon>Coleosporiaceae</taxon>
        <taxon>Cronartium</taxon>
    </lineage>
</organism>
<gene>
    <name evidence="7" type="ORF">CROQUDRAFT_135746</name>
</gene>
<dbReference type="EMBL" id="MU167358">
    <property type="protein sequence ID" value="KAG0142167.1"/>
    <property type="molecule type" value="Genomic_DNA"/>
</dbReference>
<feature type="compositionally biased region" description="Low complexity" evidence="5">
    <location>
        <begin position="1"/>
        <end position="17"/>
    </location>
</feature>
<accession>A0A9P6NAS3</accession>
<evidence type="ECO:0000256" key="5">
    <source>
        <dbReference type="SAM" id="MobiDB-lite"/>
    </source>
</evidence>
<feature type="active site" description="Glycyl thioester intermediate" evidence="3">
    <location>
        <position position="120"/>
    </location>
</feature>
<proteinExistence type="inferred from homology"/>
<dbReference type="GO" id="GO:0016740">
    <property type="term" value="F:transferase activity"/>
    <property type="evidence" value="ECO:0007669"/>
    <property type="project" value="UniProtKB-KW"/>
</dbReference>
<keyword evidence="1" id="KW-0808">Transferase</keyword>
<dbReference type="InterPro" id="IPR050113">
    <property type="entry name" value="Ub_conjugating_enzyme"/>
</dbReference>
<feature type="domain" description="UBC core" evidence="6">
    <location>
        <begin position="36"/>
        <end position="181"/>
    </location>
</feature>
<dbReference type="PANTHER" id="PTHR24067">
    <property type="entry name" value="UBIQUITIN-CONJUGATING ENZYME E2"/>
    <property type="match status" value="1"/>
</dbReference>
<dbReference type="Pfam" id="PF00179">
    <property type="entry name" value="UQ_con"/>
    <property type="match status" value="1"/>
</dbReference>
<protein>
    <recommendedName>
        <fullName evidence="6">UBC core domain-containing protein</fullName>
    </recommendedName>
</protein>
<reference evidence="7" key="1">
    <citation type="submission" date="2013-11" db="EMBL/GenBank/DDBJ databases">
        <title>Genome sequence of the fusiform rust pathogen reveals effectors for host alternation and coevolution with pine.</title>
        <authorList>
            <consortium name="DOE Joint Genome Institute"/>
            <person name="Smith K."/>
            <person name="Pendleton A."/>
            <person name="Kubisiak T."/>
            <person name="Anderson C."/>
            <person name="Salamov A."/>
            <person name="Aerts A."/>
            <person name="Riley R."/>
            <person name="Clum A."/>
            <person name="Lindquist E."/>
            <person name="Ence D."/>
            <person name="Campbell M."/>
            <person name="Kronenberg Z."/>
            <person name="Feau N."/>
            <person name="Dhillon B."/>
            <person name="Hamelin R."/>
            <person name="Burleigh J."/>
            <person name="Smith J."/>
            <person name="Yandell M."/>
            <person name="Nelson C."/>
            <person name="Grigoriev I."/>
            <person name="Davis J."/>
        </authorList>
    </citation>
    <scope>NUCLEOTIDE SEQUENCE</scope>
    <source>
        <strain evidence="7">G11</strain>
    </source>
</reference>
<evidence type="ECO:0000313" key="8">
    <source>
        <dbReference type="Proteomes" id="UP000886653"/>
    </source>
</evidence>
<dbReference type="SMART" id="SM00212">
    <property type="entry name" value="UBCc"/>
    <property type="match status" value="1"/>
</dbReference>
<name>A0A9P6NAS3_9BASI</name>
<keyword evidence="2 4" id="KW-0833">Ubl conjugation pathway</keyword>
<dbReference type="OrthoDB" id="9973183at2759"/>
<dbReference type="InterPro" id="IPR023313">
    <property type="entry name" value="UBQ-conjugating_AS"/>
</dbReference>